<dbReference type="GO" id="GO:1990961">
    <property type="term" value="P:xenobiotic detoxification by transmembrane export across the plasma membrane"/>
    <property type="evidence" value="ECO:0007669"/>
    <property type="project" value="TreeGrafter"/>
</dbReference>
<feature type="transmembrane region" description="Helical" evidence="6">
    <location>
        <begin position="167"/>
        <end position="185"/>
    </location>
</feature>
<dbReference type="GO" id="GO:0005886">
    <property type="term" value="C:plasma membrane"/>
    <property type="evidence" value="ECO:0007669"/>
    <property type="project" value="TreeGrafter"/>
</dbReference>
<feature type="transmembrane region" description="Helical" evidence="6">
    <location>
        <begin position="135"/>
        <end position="155"/>
    </location>
</feature>
<organism evidence="8 9">
    <name type="scientific">Chitinophaga jiangningensis</name>
    <dbReference type="NCBI Taxonomy" id="1419482"/>
    <lineage>
        <taxon>Bacteria</taxon>
        <taxon>Pseudomonadati</taxon>
        <taxon>Bacteroidota</taxon>
        <taxon>Chitinophagia</taxon>
        <taxon>Chitinophagales</taxon>
        <taxon>Chitinophagaceae</taxon>
        <taxon>Chitinophaga</taxon>
    </lineage>
</organism>
<feature type="domain" description="Major facilitator superfamily (MFS) profile" evidence="7">
    <location>
        <begin position="12"/>
        <end position="398"/>
    </location>
</feature>
<evidence type="ECO:0000256" key="6">
    <source>
        <dbReference type="SAM" id="Phobius"/>
    </source>
</evidence>
<feature type="transmembrane region" description="Helical" evidence="6">
    <location>
        <begin position="12"/>
        <end position="31"/>
    </location>
</feature>
<sequence length="409" mass="45437">MKQLKKENERISTILAFALVPISGFAMDVYIPSFPEMATALHTSASNIKLTMTIFLISYGISQLFVGSILDSFGRYKINLISLLAFTLSSIGIVLTKDIHFIFLLRFIQGIAISFIVLSKRAFLVDVYTGEKRKYYTSLLTVIWSIGPIVAPFLGGYLQNSFGWRSNFYFLALYGLVMLLLELRYSGETIHTRHRFQLKNILNVYSELLATKQFSMGIIILGLSYSMVMVFGMSIPFVVEQHFHYSAVVSGYCALASGVAIMLGGMLSKYMIDKPMMKKLQMANYAQLAVAAIMLLTGSFFNSLVPIVVFVMLLHFGQGFTFNTQFTYSLTRFPDHAATASGLASGGTYLIISVTSYAIANTLNISNQQTLSGSYLILLGVIGVWLMVIKLLTTRGPKKHTPAIPQMQL</sequence>
<dbReference type="AlphaFoldDB" id="A0A1M7GDP5"/>
<keyword evidence="9" id="KW-1185">Reference proteome</keyword>
<feature type="transmembrane region" description="Helical" evidence="6">
    <location>
        <begin position="77"/>
        <end position="95"/>
    </location>
</feature>
<feature type="transmembrane region" description="Helical" evidence="6">
    <location>
        <begin position="218"/>
        <end position="239"/>
    </location>
</feature>
<comment type="subcellular location">
    <subcellularLocation>
        <location evidence="1">Membrane</location>
        <topology evidence="1">Multi-pass membrane protein</topology>
    </subcellularLocation>
</comment>
<feature type="transmembrane region" description="Helical" evidence="6">
    <location>
        <begin position="372"/>
        <end position="392"/>
    </location>
</feature>
<feature type="transmembrane region" description="Helical" evidence="6">
    <location>
        <begin position="288"/>
        <end position="317"/>
    </location>
</feature>
<dbReference type="InterPro" id="IPR011701">
    <property type="entry name" value="MFS"/>
</dbReference>
<dbReference type="STRING" id="1419482.SAMN05444266_106513"/>
<feature type="transmembrane region" description="Helical" evidence="6">
    <location>
        <begin position="245"/>
        <end position="267"/>
    </location>
</feature>
<keyword evidence="4 6" id="KW-1133">Transmembrane helix</keyword>
<evidence type="ECO:0000313" key="9">
    <source>
        <dbReference type="Proteomes" id="UP000184420"/>
    </source>
</evidence>
<dbReference type="InterPro" id="IPR020846">
    <property type="entry name" value="MFS_dom"/>
</dbReference>
<gene>
    <name evidence="8" type="ORF">SAMN05444266_106513</name>
</gene>
<feature type="transmembrane region" description="Helical" evidence="6">
    <location>
        <begin position="51"/>
        <end position="70"/>
    </location>
</feature>
<dbReference type="EMBL" id="FRBL01000006">
    <property type="protein sequence ID" value="SHM14296.1"/>
    <property type="molecule type" value="Genomic_DNA"/>
</dbReference>
<keyword evidence="3 6" id="KW-0812">Transmembrane</keyword>
<dbReference type="Pfam" id="PF07690">
    <property type="entry name" value="MFS_1"/>
    <property type="match status" value="1"/>
</dbReference>
<dbReference type="PANTHER" id="PTHR23502:SF132">
    <property type="entry name" value="POLYAMINE TRANSPORTER 2-RELATED"/>
    <property type="match status" value="1"/>
</dbReference>
<keyword evidence="2" id="KW-0813">Transport</keyword>
<dbReference type="InterPro" id="IPR036259">
    <property type="entry name" value="MFS_trans_sf"/>
</dbReference>
<evidence type="ECO:0000256" key="4">
    <source>
        <dbReference type="ARBA" id="ARBA00022989"/>
    </source>
</evidence>
<dbReference type="Gene3D" id="1.20.1720.10">
    <property type="entry name" value="Multidrug resistance protein D"/>
    <property type="match status" value="1"/>
</dbReference>
<reference evidence="8 9" key="1">
    <citation type="submission" date="2016-11" db="EMBL/GenBank/DDBJ databases">
        <authorList>
            <person name="Jaros S."/>
            <person name="Januszkiewicz K."/>
            <person name="Wedrychowicz H."/>
        </authorList>
    </citation>
    <scope>NUCLEOTIDE SEQUENCE [LARGE SCALE GENOMIC DNA]</scope>
    <source>
        <strain evidence="8 9">DSM 27406</strain>
    </source>
</reference>
<dbReference type="RefSeq" id="WP_073083772.1">
    <property type="nucleotide sequence ID" value="NZ_FRBL01000006.1"/>
</dbReference>
<evidence type="ECO:0000256" key="2">
    <source>
        <dbReference type="ARBA" id="ARBA00022448"/>
    </source>
</evidence>
<dbReference type="OrthoDB" id="9814303at2"/>
<evidence type="ECO:0000313" key="8">
    <source>
        <dbReference type="EMBL" id="SHM14296.1"/>
    </source>
</evidence>
<accession>A0A1M7GDP5</accession>
<dbReference type="PANTHER" id="PTHR23502">
    <property type="entry name" value="MAJOR FACILITATOR SUPERFAMILY"/>
    <property type="match status" value="1"/>
</dbReference>
<keyword evidence="5 6" id="KW-0472">Membrane</keyword>
<dbReference type="GO" id="GO:0015385">
    <property type="term" value="F:sodium:proton antiporter activity"/>
    <property type="evidence" value="ECO:0007669"/>
    <property type="project" value="TreeGrafter"/>
</dbReference>
<dbReference type="PROSITE" id="PS50850">
    <property type="entry name" value="MFS"/>
    <property type="match status" value="1"/>
</dbReference>
<feature type="transmembrane region" description="Helical" evidence="6">
    <location>
        <begin position="337"/>
        <end position="360"/>
    </location>
</feature>
<name>A0A1M7GDP5_9BACT</name>
<evidence type="ECO:0000256" key="1">
    <source>
        <dbReference type="ARBA" id="ARBA00004141"/>
    </source>
</evidence>
<dbReference type="Proteomes" id="UP000184420">
    <property type="component" value="Unassembled WGS sequence"/>
</dbReference>
<feature type="transmembrane region" description="Helical" evidence="6">
    <location>
        <begin position="101"/>
        <end position="123"/>
    </location>
</feature>
<evidence type="ECO:0000259" key="7">
    <source>
        <dbReference type="PROSITE" id="PS50850"/>
    </source>
</evidence>
<dbReference type="SUPFAM" id="SSF103473">
    <property type="entry name" value="MFS general substrate transporter"/>
    <property type="match status" value="1"/>
</dbReference>
<evidence type="ECO:0000256" key="3">
    <source>
        <dbReference type="ARBA" id="ARBA00022692"/>
    </source>
</evidence>
<protein>
    <submittedName>
        <fullName evidence="8">Drug resistance transporter, Bcr/CflA subfamily</fullName>
    </submittedName>
</protein>
<proteinExistence type="predicted"/>
<evidence type="ECO:0000256" key="5">
    <source>
        <dbReference type="ARBA" id="ARBA00023136"/>
    </source>
</evidence>